<gene>
    <name evidence="1" type="ORF">DSO57_1031939</name>
</gene>
<comment type="caution">
    <text evidence="1">The sequence shown here is derived from an EMBL/GenBank/DDBJ whole genome shotgun (WGS) entry which is preliminary data.</text>
</comment>
<dbReference type="EMBL" id="QTSX02003785">
    <property type="protein sequence ID" value="KAJ9068116.1"/>
    <property type="molecule type" value="Genomic_DNA"/>
</dbReference>
<organism evidence="1 2">
    <name type="scientific">Entomophthora muscae</name>
    <dbReference type="NCBI Taxonomy" id="34485"/>
    <lineage>
        <taxon>Eukaryota</taxon>
        <taxon>Fungi</taxon>
        <taxon>Fungi incertae sedis</taxon>
        <taxon>Zoopagomycota</taxon>
        <taxon>Entomophthoromycotina</taxon>
        <taxon>Entomophthoromycetes</taxon>
        <taxon>Entomophthorales</taxon>
        <taxon>Entomophthoraceae</taxon>
        <taxon>Entomophthora</taxon>
    </lineage>
</organism>
<sequence length="65" mass="7606">MSDEEFSARVKLFIAHSTLYDEATRAQEYWQQIQRGIPPVARSKLIRYTLTRRICHETELPADPA</sequence>
<keyword evidence="2" id="KW-1185">Reference proteome</keyword>
<reference evidence="1" key="1">
    <citation type="submission" date="2022-04" db="EMBL/GenBank/DDBJ databases">
        <title>Genome of the entomopathogenic fungus Entomophthora muscae.</title>
        <authorList>
            <person name="Elya C."/>
            <person name="Lovett B.R."/>
            <person name="Lee E."/>
            <person name="Macias A.M."/>
            <person name="Hajek A.E."/>
            <person name="De Bivort B.L."/>
            <person name="Kasson M.T."/>
            <person name="De Fine Licht H.H."/>
            <person name="Stajich J.E."/>
        </authorList>
    </citation>
    <scope>NUCLEOTIDE SEQUENCE</scope>
    <source>
        <strain evidence="1">Berkeley</strain>
    </source>
</reference>
<evidence type="ECO:0000313" key="1">
    <source>
        <dbReference type="EMBL" id="KAJ9068116.1"/>
    </source>
</evidence>
<protein>
    <submittedName>
        <fullName evidence="1">Uncharacterized protein</fullName>
    </submittedName>
</protein>
<accession>A0ACC2T0H1</accession>
<dbReference type="Proteomes" id="UP001165960">
    <property type="component" value="Unassembled WGS sequence"/>
</dbReference>
<evidence type="ECO:0000313" key="2">
    <source>
        <dbReference type="Proteomes" id="UP001165960"/>
    </source>
</evidence>
<proteinExistence type="predicted"/>
<name>A0ACC2T0H1_9FUNG</name>